<dbReference type="RefSeq" id="WP_008827080.1">
    <property type="nucleotide sequence ID" value="NZ_AFNU02000010.1"/>
</dbReference>
<keyword evidence="1" id="KW-0812">Transmembrane</keyword>
<keyword evidence="1" id="KW-0472">Membrane</keyword>
<dbReference type="EMBL" id="AFNU02000010">
    <property type="protein sequence ID" value="ERJ11522.1"/>
    <property type="molecule type" value="Genomic_DNA"/>
</dbReference>
<dbReference type="Pfam" id="PF04304">
    <property type="entry name" value="DUF454"/>
    <property type="match status" value="1"/>
</dbReference>
<organism evidence="2 3">
    <name type="scientific">Haloplasma contractile SSD-17B</name>
    <dbReference type="NCBI Taxonomy" id="1033810"/>
    <lineage>
        <taxon>Bacteria</taxon>
        <taxon>Bacillati</taxon>
        <taxon>Mycoplasmatota</taxon>
        <taxon>Mollicutes</taxon>
        <taxon>Haloplasmatales</taxon>
        <taxon>Haloplasmataceae</taxon>
        <taxon>Haloplasma</taxon>
    </lineage>
</organism>
<keyword evidence="3" id="KW-1185">Reference proteome</keyword>
<dbReference type="GO" id="GO:0005886">
    <property type="term" value="C:plasma membrane"/>
    <property type="evidence" value="ECO:0007669"/>
    <property type="project" value="TreeGrafter"/>
</dbReference>
<dbReference type="Proteomes" id="UP000005707">
    <property type="component" value="Unassembled WGS sequence"/>
</dbReference>
<keyword evidence="1" id="KW-1133">Transmembrane helix</keyword>
<accession>U2DSQ4</accession>
<reference evidence="2 3" key="2">
    <citation type="journal article" date="2013" name="PLoS ONE">
        <title>INDIGO - INtegrated Data Warehouse of MIcrobial GenOmes with Examples from the Red Sea Extremophiles.</title>
        <authorList>
            <person name="Alam I."/>
            <person name="Antunes A."/>
            <person name="Kamau A.A."/>
            <person name="Ba Alawi W."/>
            <person name="Kalkatawi M."/>
            <person name="Stingl U."/>
            <person name="Bajic V.B."/>
        </authorList>
    </citation>
    <scope>NUCLEOTIDE SEQUENCE [LARGE SCALE GENOMIC DNA]</scope>
    <source>
        <strain evidence="2 3">SSD-17B</strain>
    </source>
</reference>
<evidence type="ECO:0000256" key="1">
    <source>
        <dbReference type="SAM" id="Phobius"/>
    </source>
</evidence>
<feature type="transmembrane region" description="Helical" evidence="1">
    <location>
        <begin position="103"/>
        <end position="122"/>
    </location>
</feature>
<proteinExistence type="predicted"/>
<comment type="caution">
    <text evidence="2">The sequence shown here is derived from an EMBL/GenBank/DDBJ whole genome shotgun (WGS) entry which is preliminary data.</text>
</comment>
<dbReference type="InterPro" id="IPR007401">
    <property type="entry name" value="DUF454"/>
</dbReference>
<name>U2DSQ4_9MOLU</name>
<sequence length="130" mass="14519">MKMVSKVALIILGTISLVVGVINLLLPVLPTVPFLLIAAACYIRSSETMYNWLTGNKYFGSHIKNYHEGKGITKRNKFLTIVITWISILVSSIVFMPYLIGKIIMIGAAILVTIYMLIVTTYEDDDNSNF</sequence>
<feature type="transmembrane region" description="Helical" evidence="1">
    <location>
        <begin position="7"/>
        <end position="26"/>
    </location>
</feature>
<dbReference type="InParanoid" id="U2DSQ4"/>
<dbReference type="AlphaFoldDB" id="U2DSQ4"/>
<reference evidence="2 3" key="1">
    <citation type="journal article" date="2011" name="J. Bacteriol.">
        <title>Genome sequence of Haloplasma contractile, an unusual contractile bacterium from a deep-sea anoxic brine lake.</title>
        <authorList>
            <person name="Antunes A."/>
            <person name="Alam I."/>
            <person name="El Dorry H."/>
            <person name="Siam R."/>
            <person name="Robertson A."/>
            <person name="Bajic V.B."/>
            <person name="Stingl U."/>
        </authorList>
    </citation>
    <scope>NUCLEOTIDE SEQUENCE [LARGE SCALE GENOMIC DNA]</scope>
    <source>
        <strain evidence="2 3">SSD-17B</strain>
    </source>
</reference>
<feature type="transmembrane region" description="Helical" evidence="1">
    <location>
        <begin position="78"/>
        <end position="96"/>
    </location>
</feature>
<dbReference type="PANTHER" id="PTHR35813">
    <property type="entry name" value="INNER MEMBRANE PROTEIN YBAN"/>
    <property type="match status" value="1"/>
</dbReference>
<dbReference type="PIRSF" id="PIRSF016789">
    <property type="entry name" value="DUF454"/>
    <property type="match status" value="1"/>
</dbReference>
<gene>
    <name evidence="2" type="ORF">HLPCO_002434</name>
</gene>
<evidence type="ECO:0000313" key="2">
    <source>
        <dbReference type="EMBL" id="ERJ11522.1"/>
    </source>
</evidence>
<dbReference type="OrthoDB" id="345900at2"/>
<protein>
    <submittedName>
        <fullName evidence="2">Secreted protein</fullName>
    </submittedName>
</protein>
<evidence type="ECO:0000313" key="3">
    <source>
        <dbReference type="Proteomes" id="UP000005707"/>
    </source>
</evidence>
<dbReference type="PANTHER" id="PTHR35813:SF1">
    <property type="entry name" value="INNER MEMBRANE PROTEIN YBAN"/>
    <property type="match status" value="1"/>
</dbReference>
<dbReference type="eggNOG" id="COG2832">
    <property type="taxonomic scope" value="Bacteria"/>
</dbReference>